<evidence type="ECO:0000259" key="7">
    <source>
        <dbReference type="Pfam" id="PF14322"/>
    </source>
</evidence>
<dbReference type="Pfam" id="PF14322">
    <property type="entry name" value="SusD-like_3"/>
    <property type="match status" value="1"/>
</dbReference>
<comment type="similarity">
    <text evidence="2">Belongs to the SusD family.</text>
</comment>
<dbReference type="AlphaFoldDB" id="A0A173MAF4"/>
<dbReference type="Proteomes" id="UP000186917">
    <property type="component" value="Unassembled WGS sequence"/>
</dbReference>
<dbReference type="STRING" id="477680.SAMN05421788_110248"/>
<dbReference type="InterPro" id="IPR033985">
    <property type="entry name" value="SusD-like_N"/>
</dbReference>
<feature type="domain" description="RagB/SusD" evidence="6">
    <location>
        <begin position="322"/>
        <end position="499"/>
    </location>
</feature>
<dbReference type="CDD" id="cd08977">
    <property type="entry name" value="SusD"/>
    <property type="match status" value="1"/>
</dbReference>
<keyword evidence="3" id="KW-0732">Signal</keyword>
<organism evidence="8 9">
    <name type="scientific">Filimonas lacunae</name>
    <dbReference type="NCBI Taxonomy" id="477680"/>
    <lineage>
        <taxon>Bacteria</taxon>
        <taxon>Pseudomonadati</taxon>
        <taxon>Bacteroidota</taxon>
        <taxon>Chitinophagia</taxon>
        <taxon>Chitinophagales</taxon>
        <taxon>Chitinophagaceae</taxon>
        <taxon>Filimonas</taxon>
    </lineage>
</organism>
<dbReference type="Pfam" id="PF07980">
    <property type="entry name" value="SusD_RagB"/>
    <property type="match status" value="1"/>
</dbReference>
<evidence type="ECO:0000256" key="3">
    <source>
        <dbReference type="ARBA" id="ARBA00022729"/>
    </source>
</evidence>
<feature type="domain" description="SusD-like N-terminal" evidence="7">
    <location>
        <begin position="99"/>
        <end position="241"/>
    </location>
</feature>
<keyword evidence="4" id="KW-0472">Membrane</keyword>
<evidence type="ECO:0000313" key="8">
    <source>
        <dbReference type="EMBL" id="SIT31656.1"/>
    </source>
</evidence>
<dbReference type="Gene3D" id="1.25.40.390">
    <property type="match status" value="1"/>
</dbReference>
<reference evidence="9" key="1">
    <citation type="submission" date="2017-01" db="EMBL/GenBank/DDBJ databases">
        <authorList>
            <person name="Varghese N."/>
            <person name="Submissions S."/>
        </authorList>
    </citation>
    <scope>NUCLEOTIDE SEQUENCE [LARGE SCALE GENOMIC DNA]</scope>
    <source>
        <strain evidence="9">DSM 21054</strain>
    </source>
</reference>
<evidence type="ECO:0000259" key="6">
    <source>
        <dbReference type="Pfam" id="PF07980"/>
    </source>
</evidence>
<dbReference type="InterPro" id="IPR011990">
    <property type="entry name" value="TPR-like_helical_dom_sf"/>
</dbReference>
<evidence type="ECO:0000256" key="1">
    <source>
        <dbReference type="ARBA" id="ARBA00004442"/>
    </source>
</evidence>
<dbReference type="EMBL" id="FTOR01000010">
    <property type="protein sequence ID" value="SIT31656.1"/>
    <property type="molecule type" value="Genomic_DNA"/>
</dbReference>
<name>A0A173MAF4_9BACT</name>
<evidence type="ECO:0000256" key="5">
    <source>
        <dbReference type="ARBA" id="ARBA00023237"/>
    </source>
</evidence>
<proteinExistence type="inferred from homology"/>
<dbReference type="SUPFAM" id="SSF48452">
    <property type="entry name" value="TPR-like"/>
    <property type="match status" value="1"/>
</dbReference>
<evidence type="ECO:0000256" key="4">
    <source>
        <dbReference type="ARBA" id="ARBA00023136"/>
    </source>
</evidence>
<protein>
    <submittedName>
        <fullName evidence="8">Starch-binding associating with outer membrane</fullName>
    </submittedName>
</protein>
<dbReference type="PROSITE" id="PS51257">
    <property type="entry name" value="PROKAR_LIPOPROTEIN"/>
    <property type="match status" value="1"/>
</dbReference>
<keyword evidence="5" id="KW-0998">Cell outer membrane</keyword>
<keyword evidence="9" id="KW-1185">Reference proteome</keyword>
<dbReference type="InterPro" id="IPR012944">
    <property type="entry name" value="SusD_RagB_dom"/>
</dbReference>
<gene>
    <name evidence="8" type="ORF">SAMN05421788_110248</name>
</gene>
<dbReference type="KEGG" id="fln:FLA_0508"/>
<evidence type="ECO:0000313" key="9">
    <source>
        <dbReference type="Proteomes" id="UP000186917"/>
    </source>
</evidence>
<comment type="subcellular location">
    <subcellularLocation>
        <location evidence="1">Cell outer membrane</location>
    </subcellularLocation>
</comment>
<sequence length="500" mass="57028">MVNKKEMNLKYIYRSLLVLLFTAALGGCNKWLELKPVDGIVGENYWKTKEQLSAAVTGIYASMIGLPDGVSDKLLSEYLFMWGELRADMVIPTGTASNDDNDIYNVNLLPTSTTVKWASVYRTINYCNTVIELGPGVLEQDPTLTQDQLNANLSEAYAIRALMYFYLARSFGDVPLQLKAVTSDDNVEQLAKSKQSEILDQVVADLTKAEPMAVTTYGTKAYDKGRVTKYTINAIQADVYLWMEKYTESVTACDKIINAGQFGLLSSGSMYYLFAGGGNSNEAIFEFQYDAQAQNPFYNLFSNTTRRYQVAPRVIDEIYTVDYVNEDSVDVRGYYAVQSNNNGIRKYAWDATSAASFNHWIIYRYADVLLMKAEALNQLDKGQDALDIVYQIRRRAHALEQTDLSPAPDDKDGVADFILEERAREFSFEGKRWYDLLRNAKRDNYRRLQAVLLTMVINTVSPDRQQSAINKYKDFNSHYFPIYYYELQTDKKLVQNPFYQ</sequence>
<accession>A0A173MAF4</accession>
<dbReference type="GO" id="GO:0009279">
    <property type="term" value="C:cell outer membrane"/>
    <property type="evidence" value="ECO:0007669"/>
    <property type="project" value="UniProtKB-SubCell"/>
</dbReference>
<evidence type="ECO:0000256" key="2">
    <source>
        <dbReference type="ARBA" id="ARBA00006275"/>
    </source>
</evidence>